<name>A0ABP5X9Q3_9ACTN</name>
<comment type="caution">
    <text evidence="2">The sequence shown here is derived from an EMBL/GenBank/DDBJ whole genome shotgun (WGS) entry which is preliminary data.</text>
</comment>
<feature type="region of interest" description="Disordered" evidence="1">
    <location>
        <begin position="20"/>
        <end position="45"/>
    </location>
</feature>
<organism evidence="2 3">
    <name type="scientific">Streptomyces glaucus</name>
    <dbReference type="NCBI Taxonomy" id="284029"/>
    <lineage>
        <taxon>Bacteria</taxon>
        <taxon>Bacillati</taxon>
        <taxon>Actinomycetota</taxon>
        <taxon>Actinomycetes</taxon>
        <taxon>Kitasatosporales</taxon>
        <taxon>Streptomycetaceae</taxon>
        <taxon>Streptomyces</taxon>
    </lineage>
</organism>
<gene>
    <name evidence="2" type="ORF">GCM10010421_47410</name>
</gene>
<dbReference type="EMBL" id="BAAATK010000036">
    <property type="protein sequence ID" value="GAA2449609.1"/>
    <property type="molecule type" value="Genomic_DNA"/>
</dbReference>
<evidence type="ECO:0000256" key="1">
    <source>
        <dbReference type="SAM" id="MobiDB-lite"/>
    </source>
</evidence>
<dbReference type="Proteomes" id="UP001500460">
    <property type="component" value="Unassembled WGS sequence"/>
</dbReference>
<feature type="compositionally biased region" description="Basic and acidic residues" evidence="1">
    <location>
        <begin position="35"/>
        <end position="45"/>
    </location>
</feature>
<evidence type="ECO:0000313" key="3">
    <source>
        <dbReference type="Proteomes" id="UP001500460"/>
    </source>
</evidence>
<evidence type="ECO:0000313" key="2">
    <source>
        <dbReference type="EMBL" id="GAA2449609.1"/>
    </source>
</evidence>
<accession>A0ABP5X9Q3</accession>
<proteinExistence type="predicted"/>
<sequence>MEESLRRLRERGAGYVMLTASAGTEPPYASPGSTRDTDPSVRLRR</sequence>
<protein>
    <submittedName>
        <fullName evidence="2">Uncharacterized protein</fullName>
    </submittedName>
</protein>
<dbReference type="RefSeq" id="WP_344606766.1">
    <property type="nucleotide sequence ID" value="NZ_BAAATK010000036.1"/>
</dbReference>
<keyword evidence="3" id="KW-1185">Reference proteome</keyword>
<reference evidence="3" key="1">
    <citation type="journal article" date="2019" name="Int. J. Syst. Evol. Microbiol.">
        <title>The Global Catalogue of Microorganisms (GCM) 10K type strain sequencing project: providing services to taxonomists for standard genome sequencing and annotation.</title>
        <authorList>
            <consortium name="The Broad Institute Genomics Platform"/>
            <consortium name="The Broad Institute Genome Sequencing Center for Infectious Disease"/>
            <person name="Wu L."/>
            <person name="Ma J."/>
        </authorList>
    </citation>
    <scope>NUCLEOTIDE SEQUENCE [LARGE SCALE GENOMIC DNA]</scope>
    <source>
        <strain evidence="3">JCM 6922</strain>
    </source>
</reference>